<dbReference type="AlphaFoldDB" id="A0A059CX18"/>
<dbReference type="InParanoid" id="A0A059CX18"/>
<gene>
    <name evidence="1" type="ORF">EUGRSUZ_C03868</name>
</gene>
<dbReference type="Gramene" id="KCW82480">
    <property type="protein sequence ID" value="KCW82480"/>
    <property type="gene ID" value="EUGRSUZ_C03868"/>
</dbReference>
<name>A0A059CX18_EUCGR</name>
<organism evidence="1">
    <name type="scientific">Eucalyptus grandis</name>
    <name type="common">Flooded gum</name>
    <dbReference type="NCBI Taxonomy" id="71139"/>
    <lineage>
        <taxon>Eukaryota</taxon>
        <taxon>Viridiplantae</taxon>
        <taxon>Streptophyta</taxon>
        <taxon>Embryophyta</taxon>
        <taxon>Tracheophyta</taxon>
        <taxon>Spermatophyta</taxon>
        <taxon>Magnoliopsida</taxon>
        <taxon>eudicotyledons</taxon>
        <taxon>Gunneridae</taxon>
        <taxon>Pentapetalae</taxon>
        <taxon>rosids</taxon>
        <taxon>malvids</taxon>
        <taxon>Myrtales</taxon>
        <taxon>Myrtaceae</taxon>
        <taxon>Myrtoideae</taxon>
        <taxon>Eucalypteae</taxon>
        <taxon>Eucalyptus</taxon>
    </lineage>
</organism>
<proteinExistence type="predicted"/>
<reference evidence="1" key="1">
    <citation type="submission" date="2013-07" db="EMBL/GenBank/DDBJ databases">
        <title>The genome of Eucalyptus grandis.</title>
        <authorList>
            <person name="Schmutz J."/>
            <person name="Hayes R."/>
            <person name="Myburg A."/>
            <person name="Tuskan G."/>
            <person name="Grattapaglia D."/>
            <person name="Rokhsar D.S."/>
        </authorList>
    </citation>
    <scope>NUCLEOTIDE SEQUENCE</scope>
    <source>
        <tissue evidence="1">Leaf extractions</tissue>
    </source>
</reference>
<sequence length="86" mass="9992">MQLSIHEEKKNHCLHEIFLETTRSKLRKHDGTLLNPAPNTESRATISTYFSYSSYNTTVIFNATIPERFAVYVRGTLLSRRLLYPC</sequence>
<dbReference type="EMBL" id="KK198755">
    <property type="protein sequence ID" value="KCW82480.1"/>
    <property type="molecule type" value="Genomic_DNA"/>
</dbReference>
<protein>
    <submittedName>
        <fullName evidence="1">Uncharacterized protein</fullName>
    </submittedName>
</protein>
<evidence type="ECO:0000313" key="1">
    <source>
        <dbReference type="EMBL" id="KCW82480.1"/>
    </source>
</evidence>
<accession>A0A059CX18</accession>